<proteinExistence type="predicted"/>
<dbReference type="EMBL" id="JBHSSB010000014">
    <property type="protein sequence ID" value="MFC6294335.1"/>
    <property type="molecule type" value="Genomic_DNA"/>
</dbReference>
<dbReference type="RefSeq" id="WP_137606081.1">
    <property type="nucleotide sequence ID" value="NZ_BJDH01000001.1"/>
</dbReference>
<keyword evidence="2" id="KW-1185">Reference proteome</keyword>
<sequence length="114" mass="13394">MNDDAQLSITQLNDSLQHKAVEDFAKFYQQLFDANNLELMSNYDVVNYMTDINEHLTLGRYMTKAERLTDSLNFSYQAYLSLIDRLDQKYFESGNPALSWDEWYASHFAQLSRS</sequence>
<reference evidence="2" key="1">
    <citation type="journal article" date="2019" name="Int. J. Syst. Evol. Microbiol.">
        <title>The Global Catalogue of Microorganisms (GCM) 10K type strain sequencing project: providing services to taxonomists for standard genome sequencing and annotation.</title>
        <authorList>
            <consortium name="The Broad Institute Genomics Platform"/>
            <consortium name="The Broad Institute Genome Sequencing Center for Infectious Disease"/>
            <person name="Wu L."/>
            <person name="Ma J."/>
        </authorList>
    </citation>
    <scope>NUCLEOTIDE SEQUENCE [LARGE SCALE GENOMIC DNA]</scope>
    <source>
        <strain evidence="2">CCM 8934</strain>
    </source>
</reference>
<evidence type="ECO:0000313" key="1">
    <source>
        <dbReference type="EMBL" id="MFC6294335.1"/>
    </source>
</evidence>
<comment type="caution">
    <text evidence="1">The sequence shown here is derived from an EMBL/GenBank/DDBJ whole genome shotgun (WGS) entry which is preliminary data.</text>
</comment>
<dbReference type="Proteomes" id="UP001596227">
    <property type="component" value="Unassembled WGS sequence"/>
</dbReference>
<evidence type="ECO:0000313" key="2">
    <source>
        <dbReference type="Proteomes" id="UP001596227"/>
    </source>
</evidence>
<name>A0ABW1UEA2_9LACO</name>
<gene>
    <name evidence="1" type="ORF">ACFQH1_03875</name>
</gene>
<protein>
    <submittedName>
        <fullName evidence="1">Uncharacterized protein</fullName>
    </submittedName>
</protein>
<accession>A0ABW1UEA2</accession>
<organism evidence="1 2">
    <name type="scientific">Lactiplantibacillus daoliensis</name>
    <dbReference type="NCBI Taxonomy" id="2559916"/>
    <lineage>
        <taxon>Bacteria</taxon>
        <taxon>Bacillati</taxon>
        <taxon>Bacillota</taxon>
        <taxon>Bacilli</taxon>
        <taxon>Lactobacillales</taxon>
        <taxon>Lactobacillaceae</taxon>
        <taxon>Lactiplantibacillus</taxon>
    </lineage>
</organism>